<sequence>MSSADTIESVQKAVLAEVTRQDHSLKHVQPPAELLSTTQARVLLEVQGGKHDLNHVPNPPRVQGGKHDLNHVPNPPRGGLTDAEKQAYLEEKQQTQN</sequence>
<name>A0A815B863_9BILA</name>
<proteinExistence type="predicted"/>
<protein>
    <submittedName>
        <fullName evidence="2">Uncharacterized protein</fullName>
    </submittedName>
</protein>
<accession>A0A815B863</accession>
<evidence type="ECO:0000313" key="2">
    <source>
        <dbReference type="EMBL" id="CAF1268707.1"/>
    </source>
</evidence>
<reference evidence="2" key="1">
    <citation type="submission" date="2021-02" db="EMBL/GenBank/DDBJ databases">
        <authorList>
            <person name="Nowell W R."/>
        </authorList>
    </citation>
    <scope>NUCLEOTIDE SEQUENCE</scope>
</reference>
<organism evidence="2 3">
    <name type="scientific">Adineta steineri</name>
    <dbReference type="NCBI Taxonomy" id="433720"/>
    <lineage>
        <taxon>Eukaryota</taxon>
        <taxon>Metazoa</taxon>
        <taxon>Spiralia</taxon>
        <taxon>Gnathifera</taxon>
        <taxon>Rotifera</taxon>
        <taxon>Eurotatoria</taxon>
        <taxon>Bdelloidea</taxon>
        <taxon>Adinetida</taxon>
        <taxon>Adinetidae</taxon>
        <taxon>Adineta</taxon>
    </lineage>
</organism>
<comment type="caution">
    <text evidence="2">The sequence shown here is derived from an EMBL/GenBank/DDBJ whole genome shotgun (WGS) entry which is preliminary data.</text>
</comment>
<feature type="region of interest" description="Disordered" evidence="1">
    <location>
        <begin position="48"/>
        <end position="82"/>
    </location>
</feature>
<dbReference type="Proteomes" id="UP000663860">
    <property type="component" value="Unassembled WGS sequence"/>
</dbReference>
<dbReference type="EMBL" id="CAJNOE010000555">
    <property type="protein sequence ID" value="CAF1268707.1"/>
    <property type="molecule type" value="Genomic_DNA"/>
</dbReference>
<dbReference type="AlphaFoldDB" id="A0A815B863"/>
<gene>
    <name evidence="2" type="ORF">IZO911_LOCUS32302</name>
</gene>
<evidence type="ECO:0000256" key="1">
    <source>
        <dbReference type="SAM" id="MobiDB-lite"/>
    </source>
</evidence>
<evidence type="ECO:0000313" key="3">
    <source>
        <dbReference type="Proteomes" id="UP000663860"/>
    </source>
</evidence>